<keyword evidence="2" id="KW-1185">Reference proteome</keyword>
<dbReference type="Proteomes" id="UP000676565">
    <property type="component" value="Unassembled WGS sequence"/>
</dbReference>
<gene>
    <name evidence="1" type="ORF">J8F10_19370</name>
</gene>
<name>A0ABS5BUL8_9BACT</name>
<proteinExistence type="predicted"/>
<dbReference type="EMBL" id="JAGKQQ010000001">
    <property type="protein sequence ID" value="MBP3957412.1"/>
    <property type="molecule type" value="Genomic_DNA"/>
</dbReference>
<reference evidence="1 2" key="1">
    <citation type="submission" date="2021-04" db="EMBL/GenBank/DDBJ databases">
        <authorList>
            <person name="Ivanova A."/>
        </authorList>
    </citation>
    <scope>NUCLEOTIDE SEQUENCE [LARGE SCALE GENOMIC DNA]</scope>
    <source>
        <strain evidence="1 2">G18</strain>
    </source>
</reference>
<sequence length="77" mass="8426">MATVQLGNGKKNYNCPMTVVGTEKSFFPQTSDEPEKVAIEFKIAGRGRDKTVKVVITNKEILSMVCAALAKTHVAKR</sequence>
<evidence type="ECO:0000313" key="1">
    <source>
        <dbReference type="EMBL" id="MBP3957412.1"/>
    </source>
</evidence>
<protein>
    <submittedName>
        <fullName evidence="1">Uncharacterized protein</fullName>
    </submittedName>
</protein>
<accession>A0ABS5BUL8</accession>
<evidence type="ECO:0000313" key="2">
    <source>
        <dbReference type="Proteomes" id="UP000676565"/>
    </source>
</evidence>
<organism evidence="1 2">
    <name type="scientific">Gemmata palustris</name>
    <dbReference type="NCBI Taxonomy" id="2822762"/>
    <lineage>
        <taxon>Bacteria</taxon>
        <taxon>Pseudomonadati</taxon>
        <taxon>Planctomycetota</taxon>
        <taxon>Planctomycetia</taxon>
        <taxon>Gemmatales</taxon>
        <taxon>Gemmataceae</taxon>
        <taxon>Gemmata</taxon>
    </lineage>
</organism>
<comment type="caution">
    <text evidence="1">The sequence shown here is derived from an EMBL/GenBank/DDBJ whole genome shotgun (WGS) entry which is preliminary data.</text>
</comment>
<dbReference type="RefSeq" id="WP_210656437.1">
    <property type="nucleotide sequence ID" value="NZ_JAGKQQ010000001.1"/>
</dbReference>